<evidence type="ECO:0000313" key="3">
    <source>
        <dbReference type="Proteomes" id="UP000266841"/>
    </source>
</evidence>
<proteinExistence type="predicted"/>
<organism evidence="2 3">
    <name type="scientific">Thalassiosira oceanica</name>
    <name type="common">Marine diatom</name>
    <dbReference type="NCBI Taxonomy" id="159749"/>
    <lineage>
        <taxon>Eukaryota</taxon>
        <taxon>Sar</taxon>
        <taxon>Stramenopiles</taxon>
        <taxon>Ochrophyta</taxon>
        <taxon>Bacillariophyta</taxon>
        <taxon>Coscinodiscophyceae</taxon>
        <taxon>Thalassiosirophycidae</taxon>
        <taxon>Thalassiosirales</taxon>
        <taxon>Thalassiosiraceae</taxon>
        <taxon>Thalassiosira</taxon>
    </lineage>
</organism>
<dbReference type="AlphaFoldDB" id="K0S0L3"/>
<keyword evidence="3" id="KW-1185">Reference proteome</keyword>
<dbReference type="EMBL" id="AGNL01024068">
    <property type="protein sequence ID" value="EJK58870.1"/>
    <property type="molecule type" value="Genomic_DNA"/>
</dbReference>
<reference evidence="2 3" key="1">
    <citation type="journal article" date="2012" name="Genome Biol.">
        <title>Genome and low-iron response of an oceanic diatom adapted to chronic iron limitation.</title>
        <authorList>
            <person name="Lommer M."/>
            <person name="Specht M."/>
            <person name="Roy A.S."/>
            <person name="Kraemer L."/>
            <person name="Andreson R."/>
            <person name="Gutowska M.A."/>
            <person name="Wolf J."/>
            <person name="Bergner S.V."/>
            <person name="Schilhabel M.B."/>
            <person name="Klostermeier U.C."/>
            <person name="Beiko R.G."/>
            <person name="Rosenstiel P."/>
            <person name="Hippler M."/>
            <person name="Laroche J."/>
        </authorList>
    </citation>
    <scope>NUCLEOTIDE SEQUENCE [LARGE SCALE GENOMIC DNA]</scope>
    <source>
        <strain evidence="2 3">CCMP1005</strain>
    </source>
</reference>
<accession>K0S0L3</accession>
<dbReference type="Proteomes" id="UP000266841">
    <property type="component" value="Unassembled WGS sequence"/>
</dbReference>
<evidence type="ECO:0000313" key="2">
    <source>
        <dbReference type="EMBL" id="EJK58870.1"/>
    </source>
</evidence>
<feature type="compositionally biased region" description="Basic and acidic residues" evidence="1">
    <location>
        <begin position="186"/>
        <end position="200"/>
    </location>
</feature>
<protein>
    <submittedName>
        <fullName evidence="2">Uncharacterized protein</fullName>
    </submittedName>
</protein>
<gene>
    <name evidence="2" type="ORF">THAOC_20969</name>
</gene>
<feature type="region of interest" description="Disordered" evidence="1">
    <location>
        <begin position="89"/>
        <end position="200"/>
    </location>
</feature>
<comment type="caution">
    <text evidence="2">The sequence shown here is derived from an EMBL/GenBank/DDBJ whole genome shotgun (WGS) entry which is preliminary data.</text>
</comment>
<feature type="compositionally biased region" description="Gly residues" evidence="1">
    <location>
        <begin position="175"/>
        <end position="185"/>
    </location>
</feature>
<evidence type="ECO:0000256" key="1">
    <source>
        <dbReference type="SAM" id="MobiDB-lite"/>
    </source>
</evidence>
<sequence length="200" mass="20967">MYRNTQLGPAAHATVEARPRMPRTDFTASTRCPLPRLVTGMANKTRGKCRAFDNPDLAGQRSADAPAGPPGREVLGACVVDAVARKQRSRTCDSRSLVTGRREEPVGAAAARGSTGSRPLPAGRSVDAPAPEPEIVGGRVVGALKQRGPSRYGSESWTAGRRRGRTPARSHVATGRGGAGAGGAGLKRDDAAETLREEEY</sequence>
<name>K0S0L3_THAOC</name>